<name>A0A2X3F938_KLEPN</name>
<dbReference type="EMBL" id="UAWQ01000018">
    <property type="protein sequence ID" value="SQC44931.1"/>
    <property type="molecule type" value="Genomic_DNA"/>
</dbReference>
<evidence type="ECO:0000313" key="3">
    <source>
        <dbReference type="Proteomes" id="UP000251721"/>
    </source>
</evidence>
<feature type="compositionally biased region" description="Polar residues" evidence="1">
    <location>
        <begin position="1"/>
        <end position="12"/>
    </location>
</feature>
<proteinExistence type="predicted"/>
<dbReference type="AlphaFoldDB" id="A0A2X3F938"/>
<feature type="region of interest" description="Disordered" evidence="1">
    <location>
        <begin position="1"/>
        <end position="26"/>
    </location>
</feature>
<reference evidence="2 3" key="1">
    <citation type="submission" date="2018-06" db="EMBL/GenBank/DDBJ databases">
        <authorList>
            <consortium name="Pathogen Informatics"/>
            <person name="Doyle S."/>
        </authorList>
    </citation>
    <scope>NUCLEOTIDE SEQUENCE [LARGE SCALE GENOMIC DNA]</scope>
    <source>
        <strain evidence="2 3">NCTC13465</strain>
    </source>
</reference>
<accession>A0A2X3F938</accession>
<evidence type="ECO:0000313" key="2">
    <source>
        <dbReference type="EMBL" id="SQC44931.1"/>
    </source>
</evidence>
<gene>
    <name evidence="2" type="ORF">NCTC13465_03475</name>
</gene>
<sequence length="98" mass="10572">MQNQVKTSAASDQKNHAPDITTGSENMPAPIIVPPIITTPPNRDGRVAVVVSVAIYRILPVENTSLTLSHDALYQYTSNKGNKKSPIMTIGAVLFSLR</sequence>
<evidence type="ECO:0000256" key="1">
    <source>
        <dbReference type="SAM" id="MobiDB-lite"/>
    </source>
</evidence>
<dbReference type="Proteomes" id="UP000251721">
    <property type="component" value="Unassembled WGS sequence"/>
</dbReference>
<organism evidence="2 3">
    <name type="scientific">Klebsiella pneumoniae</name>
    <dbReference type="NCBI Taxonomy" id="573"/>
    <lineage>
        <taxon>Bacteria</taxon>
        <taxon>Pseudomonadati</taxon>
        <taxon>Pseudomonadota</taxon>
        <taxon>Gammaproteobacteria</taxon>
        <taxon>Enterobacterales</taxon>
        <taxon>Enterobacteriaceae</taxon>
        <taxon>Klebsiella/Raoultella group</taxon>
        <taxon>Klebsiella</taxon>
        <taxon>Klebsiella pneumoniae complex</taxon>
    </lineage>
</organism>
<protein>
    <submittedName>
        <fullName evidence="2">Uncharacterized protein</fullName>
    </submittedName>
</protein>